<accession>A0A6I3KL10</accession>
<dbReference type="RefSeq" id="WP_154739391.1">
    <property type="nucleotide sequence ID" value="NZ_WMBQ01000001.1"/>
</dbReference>
<dbReference type="SUPFAM" id="SSF103515">
    <property type="entry name" value="Autotransporter"/>
    <property type="match status" value="1"/>
</dbReference>
<proteinExistence type="predicted"/>
<feature type="signal peptide" evidence="1">
    <location>
        <begin position="1"/>
        <end position="35"/>
    </location>
</feature>
<protein>
    <recommendedName>
        <fullName evidence="4">Autotransporter domain-containing protein</fullName>
    </recommendedName>
</protein>
<reference evidence="2 3" key="1">
    <citation type="submission" date="2019-11" db="EMBL/GenBank/DDBJ databases">
        <title>Identification of a novel strain.</title>
        <authorList>
            <person name="Xu Q."/>
            <person name="Wang G."/>
        </authorList>
    </citation>
    <scope>NUCLEOTIDE SEQUENCE [LARGE SCALE GENOMIC DNA]</scope>
    <source>
        <strain evidence="3">xq</strain>
    </source>
</reference>
<evidence type="ECO:0000313" key="2">
    <source>
        <dbReference type="EMBL" id="MTD95043.1"/>
    </source>
</evidence>
<keyword evidence="1" id="KW-0732">Signal</keyword>
<evidence type="ECO:0000256" key="1">
    <source>
        <dbReference type="SAM" id="SignalP"/>
    </source>
</evidence>
<organism evidence="2 3">
    <name type="scientific">Hyphomicrobium album</name>
    <dbReference type="NCBI Taxonomy" id="2665159"/>
    <lineage>
        <taxon>Bacteria</taxon>
        <taxon>Pseudomonadati</taxon>
        <taxon>Pseudomonadota</taxon>
        <taxon>Alphaproteobacteria</taxon>
        <taxon>Hyphomicrobiales</taxon>
        <taxon>Hyphomicrobiaceae</taxon>
        <taxon>Hyphomicrobium</taxon>
    </lineage>
</organism>
<name>A0A6I3KL10_9HYPH</name>
<dbReference type="EMBL" id="WMBQ01000001">
    <property type="protein sequence ID" value="MTD95043.1"/>
    <property type="molecule type" value="Genomic_DNA"/>
</dbReference>
<sequence length="461" mass="47293">MQSRKRIPGNRNAARATLAAIIGAVAQAVAGAALATEGCPAVNAGALNADVSANTPVARHVALGQGDQLSFAAYGASVALVSGPGAPASLIGGTSAISATFTAPVNGTYSFRFAATDASAASVAVSCTSTRTEAANAAFLERRKGLLNAREPDRLRIDRAPTPIANPDKPLSSTVIMDDDGRAKDVEFSVSLSEIAAATNGSKAPQPGLVDFWLEGRMQNYEETSLGAGSTGGNLGVLYFGTRSMVGPDIMLGALAQVDRGVESYEYDTPTMAAKGWMFGPYMSMKVASGVTFDGRAAWGETENAVASSEIDDSLTARRLVRGKLTGTRDVSGWKVAPSVGVVFIEDAVRDSGTGATKAAGTGKVEVLPEISKRFAVDDATFIEPRAAVGAFAGFDNWQALNPAVTAVQPTDVNLKAEAGVAYGVKDGSSVQATGGVESGTTSAATQNWSGRLQFNVPLGK</sequence>
<comment type="caution">
    <text evidence="2">The sequence shown here is derived from an EMBL/GenBank/DDBJ whole genome shotgun (WGS) entry which is preliminary data.</text>
</comment>
<gene>
    <name evidence="2" type="ORF">GIW81_11945</name>
</gene>
<evidence type="ECO:0008006" key="4">
    <source>
        <dbReference type="Google" id="ProtNLM"/>
    </source>
</evidence>
<dbReference type="InterPro" id="IPR036709">
    <property type="entry name" value="Autotransporte_beta_dom_sf"/>
</dbReference>
<evidence type="ECO:0000313" key="3">
    <source>
        <dbReference type="Proteomes" id="UP000440694"/>
    </source>
</evidence>
<feature type="chain" id="PRO_5026004680" description="Autotransporter domain-containing protein" evidence="1">
    <location>
        <begin position="36"/>
        <end position="461"/>
    </location>
</feature>
<dbReference type="AlphaFoldDB" id="A0A6I3KL10"/>
<keyword evidence="3" id="KW-1185">Reference proteome</keyword>
<dbReference type="Proteomes" id="UP000440694">
    <property type="component" value="Unassembled WGS sequence"/>
</dbReference>